<feature type="region of interest" description="Disordered" evidence="1">
    <location>
        <begin position="537"/>
        <end position="559"/>
    </location>
</feature>
<dbReference type="AlphaFoldDB" id="A0A2G4T2U0"/>
<name>A0A2G4T2U0_RHIZD</name>
<sequence>MDGHSEEFILTNPIPTTSGKIRGFRDETNQVHAFIGIPYAKPPTGSLRFRPTVPLDTPDTERICTAYPPSAPQTNMPFDTLMCVEINYQSEDCLYMNIWRPASAATDNAKPVIVWFHPGACLSGSCSQPFWDGTHLAKNDVIVVNFNYRLGALGWMSMDHLSSELKGSANLGLLDQITVLKWVQKNISSFGGDPNNITAFGSSAGAACIMSVILSPNTAGLFHRVILQSPPMFMTSPQDWAEFKGTVFARSLGLGTSNLLSDLQSIEVETFLESQTFMTTWPNFLEGLAPISSSVDNYLLHDTLIEYFFHRPLPAGYEQLEIIMGYTRDEFNFFFPFLPNFQEMDESMFVRTYFTHVFGHKNARRAYEIYKQEIVPPMSPPSEIARYMCSDVMCRIATLLTSENLVKHGHKVYVYQWDYESNDVQNVIKAAHMVDSIFSWDNLVYWTDNPFLGPGDEYERDRIAKQISRSIVRFAKTGNPNHDGIPLWPAHSLEERSAIVFDREVRVEDNMYQTGVHLWKTILKDYVTNSLFPIKPKTKDMPKDDASEGINKRRRVDES</sequence>
<dbReference type="Gene3D" id="3.40.50.1820">
    <property type="entry name" value="alpha/beta hydrolase"/>
    <property type="match status" value="1"/>
</dbReference>
<feature type="domain" description="Carboxylesterase type B" evidence="2">
    <location>
        <begin position="14"/>
        <end position="519"/>
    </location>
</feature>
<evidence type="ECO:0000313" key="4">
    <source>
        <dbReference type="Proteomes" id="UP000242254"/>
    </source>
</evidence>
<dbReference type="RefSeq" id="XP_023469041.1">
    <property type="nucleotide sequence ID" value="XM_023610529.1"/>
</dbReference>
<dbReference type="Proteomes" id="UP000242254">
    <property type="component" value="Unassembled WGS sequence"/>
</dbReference>
<evidence type="ECO:0000313" key="3">
    <source>
        <dbReference type="EMBL" id="PHZ15333.1"/>
    </source>
</evidence>
<dbReference type="STRING" id="1340429.A0A2G4T2U0"/>
<keyword evidence="4" id="KW-1185">Reference proteome</keyword>
<dbReference type="InterPro" id="IPR002018">
    <property type="entry name" value="CarbesteraseB"/>
</dbReference>
<dbReference type="SUPFAM" id="SSF53474">
    <property type="entry name" value="alpha/beta-Hydrolases"/>
    <property type="match status" value="1"/>
</dbReference>
<feature type="compositionally biased region" description="Basic and acidic residues" evidence="1">
    <location>
        <begin position="537"/>
        <end position="546"/>
    </location>
</feature>
<dbReference type="GeneID" id="35441519"/>
<protein>
    <submittedName>
        <fullName evidence="3">Alpha/beta-hydrolase</fullName>
    </submittedName>
</protein>
<dbReference type="Pfam" id="PF00135">
    <property type="entry name" value="COesterase"/>
    <property type="match status" value="1"/>
</dbReference>
<organism evidence="3 4">
    <name type="scientific">Rhizopus microsporus ATCC 52813</name>
    <dbReference type="NCBI Taxonomy" id="1340429"/>
    <lineage>
        <taxon>Eukaryota</taxon>
        <taxon>Fungi</taxon>
        <taxon>Fungi incertae sedis</taxon>
        <taxon>Mucoromycota</taxon>
        <taxon>Mucoromycotina</taxon>
        <taxon>Mucoromycetes</taxon>
        <taxon>Mucorales</taxon>
        <taxon>Mucorineae</taxon>
        <taxon>Rhizopodaceae</taxon>
        <taxon>Rhizopus</taxon>
    </lineage>
</organism>
<dbReference type="PANTHER" id="PTHR11559">
    <property type="entry name" value="CARBOXYLESTERASE"/>
    <property type="match status" value="1"/>
</dbReference>
<dbReference type="InterPro" id="IPR050309">
    <property type="entry name" value="Type-B_Carboxylest/Lipase"/>
</dbReference>
<gene>
    <name evidence="3" type="ORF">RHIMIDRAFT_248514</name>
</gene>
<proteinExistence type="predicted"/>
<evidence type="ECO:0000256" key="1">
    <source>
        <dbReference type="SAM" id="MobiDB-lite"/>
    </source>
</evidence>
<dbReference type="EMBL" id="KZ303844">
    <property type="protein sequence ID" value="PHZ15333.1"/>
    <property type="molecule type" value="Genomic_DNA"/>
</dbReference>
<accession>A0A2G4T2U0</accession>
<dbReference type="InterPro" id="IPR029058">
    <property type="entry name" value="AB_hydrolase_fold"/>
</dbReference>
<evidence type="ECO:0000259" key="2">
    <source>
        <dbReference type="Pfam" id="PF00135"/>
    </source>
</evidence>
<reference evidence="3 4" key="1">
    <citation type="journal article" date="2016" name="Proc. Natl. Acad. Sci. U.S.A.">
        <title>Lipid metabolic changes in an early divergent fungus govern the establishment of a mutualistic symbiosis with endobacteria.</title>
        <authorList>
            <person name="Lastovetsky O.A."/>
            <person name="Gaspar M.L."/>
            <person name="Mondo S.J."/>
            <person name="LaButti K.M."/>
            <person name="Sandor L."/>
            <person name="Grigoriev I.V."/>
            <person name="Henry S.A."/>
            <person name="Pawlowska T.E."/>
        </authorList>
    </citation>
    <scope>NUCLEOTIDE SEQUENCE [LARGE SCALE GENOMIC DNA]</scope>
    <source>
        <strain evidence="3 4">ATCC 52813</strain>
    </source>
</reference>
<dbReference type="GO" id="GO:0016787">
    <property type="term" value="F:hydrolase activity"/>
    <property type="evidence" value="ECO:0007669"/>
    <property type="project" value="UniProtKB-KW"/>
</dbReference>
<keyword evidence="3" id="KW-0378">Hydrolase</keyword>